<evidence type="ECO:0000256" key="9">
    <source>
        <dbReference type="ARBA" id="ARBA00047308"/>
    </source>
</evidence>
<dbReference type="NCBIfam" id="TIGR01525">
    <property type="entry name" value="ATPase-IB_hvy"/>
    <property type="match status" value="1"/>
</dbReference>
<dbReference type="GO" id="GO:0005886">
    <property type="term" value="C:plasma membrane"/>
    <property type="evidence" value="ECO:0007669"/>
    <property type="project" value="UniProtKB-SubCell"/>
</dbReference>
<sequence length="812" mass="89168">MTRVRVELPVILPDIPDERDPCVERLQASLATRQGIERVHVVPPRNGTPACLCVHYDPEQVSLDEIERWVRQEGAALTEQYGHLVLPVSGIRSVRHARRLERRLLREEGILDAQVSAAGVVRIEYDRRRWQEEAVRTLVEQLGLTILPAFPPPAAEEEKHVHAGIFGERTELIYALLCGFFLGSSWVAETWLNVPALVPRLGYLLAYFFGGYYTLRETWESLKQRQLNIDFLMVAAAVGAALLGHWAEGAFLLFLFSLGHALEHYAMGRAQRAIRSLGELMPRTALRKTNGTLQEVPVESLQTGDIVVVRPGERIPVDGIVIEGQSSVNQAPVTGESIPVDKMPHPQAQDALLQWERLSDTYRVFAGTLNGNGTLTLLVARESKDSTISRLVQLVMEAEARKSPTQRFTERFERFFVPAVLLFDLLVLFGGTLLLGWPFETAFYRAMAVLVAASPCALAISTPSAILSGLARAAQRGVLIKGGAPLETLALVRTMAFDKTGTLTRGQPQVTDIWLAPGASRNTLLETLLAVERLSDHPLAEAVVQHIERTASFTSLPDPVDMETIPGHGIRARLQGDPVYIGNLRLFEREQIPVPQPLQQRMQALEQEGKTTMLIRRGSCFLGIVALRDEPRPEAAAVMQELHRLGIRRILLISGDNHRVAQAIAHQIGLDEARGNLLPEDKVAAIRQLRTETPPVAMVGDGINDAPALAQADVGIAMGAAGSDLALETADIALMANSLQGLPFARALSLQTRRIIKQNLWISLGMVAFLIPAALLGLQLGVAVMFHEGSTLVVVFNALRLLAFSYPQPAPT</sequence>
<accession>A0A1M6VVI9</accession>
<evidence type="ECO:0000256" key="10">
    <source>
        <dbReference type="RuleBase" id="RU362081"/>
    </source>
</evidence>
<dbReference type="AlphaFoldDB" id="A0A1M6VVI9"/>
<feature type="transmembrane region" description="Helical" evidence="10">
    <location>
        <begin position="415"/>
        <end position="437"/>
    </location>
</feature>
<reference evidence="13" key="1">
    <citation type="submission" date="2016-11" db="EMBL/GenBank/DDBJ databases">
        <authorList>
            <person name="Varghese N."/>
            <person name="Submissions S."/>
        </authorList>
    </citation>
    <scope>NUCLEOTIDE SEQUENCE [LARGE SCALE GENOMIC DNA]</scope>
    <source>
        <strain evidence="13">DSM 22212</strain>
    </source>
</reference>
<feature type="domain" description="P-type ATPase A" evidence="11">
    <location>
        <begin position="279"/>
        <end position="395"/>
    </location>
</feature>
<dbReference type="Pfam" id="PF00702">
    <property type="entry name" value="Hydrolase"/>
    <property type="match status" value="1"/>
</dbReference>
<keyword evidence="13" id="KW-1185">Reference proteome</keyword>
<dbReference type="Proteomes" id="UP000185812">
    <property type="component" value="Unassembled WGS sequence"/>
</dbReference>
<dbReference type="SUPFAM" id="SSF81653">
    <property type="entry name" value="Calcium ATPase, transduction domain A"/>
    <property type="match status" value="1"/>
</dbReference>
<dbReference type="CDD" id="cd07551">
    <property type="entry name" value="P-type_ATPase_HM_ZosA_PfeT-like"/>
    <property type="match status" value="1"/>
</dbReference>
<dbReference type="InterPro" id="IPR001757">
    <property type="entry name" value="P_typ_ATPase"/>
</dbReference>
<dbReference type="InterPro" id="IPR044492">
    <property type="entry name" value="P_typ_ATPase_HD_dom"/>
</dbReference>
<dbReference type="SFLD" id="SFLDG00002">
    <property type="entry name" value="C1.7:_P-type_atpase_like"/>
    <property type="match status" value="1"/>
</dbReference>
<dbReference type="NCBIfam" id="TIGR01494">
    <property type="entry name" value="ATPase_P-type"/>
    <property type="match status" value="2"/>
</dbReference>
<evidence type="ECO:0000313" key="12">
    <source>
        <dbReference type="EMBL" id="SHK85429.1"/>
    </source>
</evidence>
<dbReference type="EC" id="7.2.2.12" evidence="8"/>
<evidence type="ECO:0000256" key="8">
    <source>
        <dbReference type="ARBA" id="ARBA00039097"/>
    </source>
</evidence>
<dbReference type="SUPFAM" id="SSF56784">
    <property type="entry name" value="HAD-like"/>
    <property type="match status" value="1"/>
</dbReference>
<keyword evidence="10" id="KW-0547">Nucleotide-binding</keyword>
<dbReference type="InterPro" id="IPR023299">
    <property type="entry name" value="ATPase_P-typ_cyto_dom_N"/>
</dbReference>
<dbReference type="RefSeq" id="WP_072715954.1">
    <property type="nucleotide sequence ID" value="NZ_FRAU01000007.1"/>
</dbReference>
<dbReference type="PRINTS" id="PR00119">
    <property type="entry name" value="CATATPASE"/>
</dbReference>
<name>A0A1M6VVI9_9BACT</name>
<dbReference type="Gene3D" id="2.70.150.10">
    <property type="entry name" value="Calcium-transporting ATPase, cytoplasmic transduction domain A"/>
    <property type="match status" value="1"/>
</dbReference>
<dbReference type="InterPro" id="IPR036412">
    <property type="entry name" value="HAD-like_sf"/>
</dbReference>
<keyword evidence="6 10" id="KW-1133">Transmembrane helix</keyword>
<feature type="transmembrane region" description="Helical" evidence="10">
    <location>
        <begin position="172"/>
        <end position="191"/>
    </location>
</feature>
<evidence type="ECO:0000256" key="1">
    <source>
        <dbReference type="ARBA" id="ARBA00004370"/>
    </source>
</evidence>
<evidence type="ECO:0000256" key="2">
    <source>
        <dbReference type="ARBA" id="ARBA00006024"/>
    </source>
</evidence>
<dbReference type="OrthoDB" id="1521937at2"/>
<dbReference type="PROSITE" id="PS00154">
    <property type="entry name" value="ATPASE_E1_E2"/>
    <property type="match status" value="1"/>
</dbReference>
<dbReference type="InterPro" id="IPR027256">
    <property type="entry name" value="P-typ_ATPase_IB"/>
</dbReference>
<dbReference type="Gene3D" id="3.30.70.100">
    <property type="match status" value="2"/>
</dbReference>
<evidence type="ECO:0000256" key="5">
    <source>
        <dbReference type="ARBA" id="ARBA00022967"/>
    </source>
</evidence>
<dbReference type="InterPro" id="IPR059000">
    <property type="entry name" value="ATPase_P-type_domA"/>
</dbReference>
<feature type="transmembrane region" description="Helical" evidence="10">
    <location>
        <begin position="197"/>
        <end position="215"/>
    </location>
</feature>
<dbReference type="InterPro" id="IPR051014">
    <property type="entry name" value="Cation_Transport_ATPase_IB"/>
</dbReference>
<dbReference type="InterPro" id="IPR008250">
    <property type="entry name" value="ATPase_P-typ_transduc_dom_A_sf"/>
</dbReference>
<dbReference type="EMBL" id="FRAU01000007">
    <property type="protein sequence ID" value="SHK85429.1"/>
    <property type="molecule type" value="Genomic_DNA"/>
</dbReference>
<evidence type="ECO:0000256" key="4">
    <source>
        <dbReference type="ARBA" id="ARBA00022723"/>
    </source>
</evidence>
<dbReference type="InterPro" id="IPR023298">
    <property type="entry name" value="ATPase_P-typ_TM_dom_sf"/>
</dbReference>
<gene>
    <name evidence="12" type="ORF">SAMN04488087_2129</name>
</gene>
<dbReference type="Gene3D" id="3.40.50.1000">
    <property type="entry name" value="HAD superfamily/HAD-like"/>
    <property type="match status" value="1"/>
</dbReference>
<dbReference type="PANTHER" id="PTHR48085">
    <property type="entry name" value="CADMIUM/ZINC-TRANSPORTING ATPASE HMA2-RELATED"/>
    <property type="match status" value="1"/>
</dbReference>
<proteinExistence type="inferred from homology"/>
<keyword evidence="7 10" id="KW-0472">Membrane</keyword>
<feature type="transmembrane region" description="Helical" evidence="10">
    <location>
        <begin position="443"/>
        <end position="467"/>
    </location>
</feature>
<organism evidence="12 13">
    <name type="scientific">Rhodothermus profundi</name>
    <dbReference type="NCBI Taxonomy" id="633813"/>
    <lineage>
        <taxon>Bacteria</taxon>
        <taxon>Pseudomonadati</taxon>
        <taxon>Rhodothermota</taxon>
        <taxon>Rhodothermia</taxon>
        <taxon>Rhodothermales</taxon>
        <taxon>Rhodothermaceae</taxon>
        <taxon>Rhodothermus</taxon>
    </lineage>
</organism>
<evidence type="ECO:0000259" key="11">
    <source>
        <dbReference type="Pfam" id="PF00122"/>
    </source>
</evidence>
<dbReference type="InterPro" id="IPR023214">
    <property type="entry name" value="HAD_sf"/>
</dbReference>
<keyword evidence="3 10" id="KW-0812">Transmembrane</keyword>
<feature type="transmembrane region" description="Helical" evidence="10">
    <location>
        <begin position="760"/>
        <end position="786"/>
    </location>
</feature>
<evidence type="ECO:0000256" key="7">
    <source>
        <dbReference type="ARBA" id="ARBA00023136"/>
    </source>
</evidence>
<keyword evidence="4 10" id="KW-0479">Metal-binding</keyword>
<keyword evidence="5" id="KW-1278">Translocase</keyword>
<dbReference type="GO" id="GO:0005524">
    <property type="term" value="F:ATP binding"/>
    <property type="evidence" value="ECO:0007669"/>
    <property type="project" value="UniProtKB-UniRule"/>
</dbReference>
<dbReference type="SUPFAM" id="SSF81665">
    <property type="entry name" value="Calcium ATPase, transmembrane domain M"/>
    <property type="match status" value="1"/>
</dbReference>
<evidence type="ECO:0000256" key="6">
    <source>
        <dbReference type="ARBA" id="ARBA00022989"/>
    </source>
</evidence>
<keyword evidence="10" id="KW-1003">Cell membrane</keyword>
<dbReference type="SFLD" id="SFLDF00027">
    <property type="entry name" value="p-type_atpase"/>
    <property type="match status" value="1"/>
</dbReference>
<dbReference type="SFLD" id="SFLDS00003">
    <property type="entry name" value="Haloacid_Dehalogenase"/>
    <property type="match status" value="1"/>
</dbReference>
<dbReference type="GO" id="GO:0046872">
    <property type="term" value="F:metal ion binding"/>
    <property type="evidence" value="ECO:0007669"/>
    <property type="project" value="UniProtKB-KW"/>
</dbReference>
<dbReference type="PANTHER" id="PTHR48085:SF5">
    <property type="entry name" value="CADMIUM_ZINC-TRANSPORTING ATPASE HMA4-RELATED"/>
    <property type="match status" value="1"/>
</dbReference>
<keyword evidence="10" id="KW-0067">ATP-binding</keyword>
<dbReference type="STRING" id="633813.SAMN04488087_2129"/>
<dbReference type="Pfam" id="PF00122">
    <property type="entry name" value="E1-E2_ATPase"/>
    <property type="match status" value="1"/>
</dbReference>
<protein>
    <recommendedName>
        <fullName evidence="8">P-type Zn(2+) transporter</fullName>
        <ecNumber evidence="8">7.2.2.12</ecNumber>
    </recommendedName>
</protein>
<comment type="catalytic activity">
    <reaction evidence="9">
        <text>Zn(2+)(in) + ATP + H2O = Zn(2+)(out) + ADP + phosphate + H(+)</text>
        <dbReference type="Rhea" id="RHEA:20621"/>
        <dbReference type="ChEBI" id="CHEBI:15377"/>
        <dbReference type="ChEBI" id="CHEBI:15378"/>
        <dbReference type="ChEBI" id="CHEBI:29105"/>
        <dbReference type="ChEBI" id="CHEBI:30616"/>
        <dbReference type="ChEBI" id="CHEBI:43474"/>
        <dbReference type="ChEBI" id="CHEBI:456216"/>
        <dbReference type="EC" id="7.2.2.12"/>
    </reaction>
</comment>
<dbReference type="GO" id="GO:0016463">
    <property type="term" value="F:P-type zinc transporter activity"/>
    <property type="evidence" value="ECO:0007669"/>
    <property type="project" value="UniProtKB-EC"/>
</dbReference>
<dbReference type="Gene3D" id="3.40.1110.10">
    <property type="entry name" value="Calcium-transporting ATPase, cytoplasmic domain N"/>
    <property type="match status" value="1"/>
</dbReference>
<comment type="subcellular location">
    <subcellularLocation>
        <location evidence="10">Cell membrane</location>
    </subcellularLocation>
    <subcellularLocation>
        <location evidence="1">Membrane</location>
    </subcellularLocation>
</comment>
<comment type="similarity">
    <text evidence="2 10">Belongs to the cation transport ATPase (P-type) (TC 3.A.3) family. Type IB subfamily.</text>
</comment>
<evidence type="ECO:0000313" key="13">
    <source>
        <dbReference type="Proteomes" id="UP000185812"/>
    </source>
</evidence>
<evidence type="ECO:0000256" key="3">
    <source>
        <dbReference type="ARBA" id="ARBA00022692"/>
    </source>
</evidence>
<dbReference type="GO" id="GO:0016887">
    <property type="term" value="F:ATP hydrolysis activity"/>
    <property type="evidence" value="ECO:0007669"/>
    <property type="project" value="InterPro"/>
</dbReference>
<dbReference type="InterPro" id="IPR018303">
    <property type="entry name" value="ATPase_P-typ_P_site"/>
</dbReference>